<dbReference type="Proteomes" id="UP000694382">
    <property type="component" value="Chromosome 24"/>
</dbReference>
<protein>
    <submittedName>
        <fullName evidence="4">Transmembrane protein 25</fullName>
    </submittedName>
</protein>
<evidence type="ECO:0000313" key="4">
    <source>
        <dbReference type="Ensembl" id="ENSCPVP00000010990.2"/>
    </source>
</evidence>
<evidence type="ECO:0000313" key="5">
    <source>
        <dbReference type="Proteomes" id="UP000694382"/>
    </source>
</evidence>
<dbReference type="GO" id="GO:0090394">
    <property type="term" value="P:negative regulation of excitatory postsynaptic potential"/>
    <property type="evidence" value="ECO:0007669"/>
    <property type="project" value="TreeGrafter"/>
</dbReference>
<feature type="region of interest" description="Disordered" evidence="1">
    <location>
        <begin position="275"/>
        <end position="327"/>
    </location>
</feature>
<name>A0A8C3MTC5_GEOPR</name>
<dbReference type="InterPro" id="IPR036179">
    <property type="entry name" value="Ig-like_dom_sf"/>
</dbReference>
<dbReference type="PROSITE" id="PS50835">
    <property type="entry name" value="IG_LIKE"/>
    <property type="match status" value="1"/>
</dbReference>
<feature type="transmembrane region" description="Helical" evidence="2">
    <location>
        <begin position="231"/>
        <end position="256"/>
    </location>
</feature>
<evidence type="ECO:0000256" key="1">
    <source>
        <dbReference type="SAM" id="MobiDB-lite"/>
    </source>
</evidence>
<dbReference type="SUPFAM" id="SSF48726">
    <property type="entry name" value="Immunoglobulin"/>
    <property type="match status" value="1"/>
</dbReference>
<feature type="chain" id="PRO_5043635865" evidence="3">
    <location>
        <begin position="29"/>
        <end position="369"/>
    </location>
</feature>
<keyword evidence="2" id="KW-0812">Transmembrane</keyword>
<reference evidence="4" key="1">
    <citation type="submission" date="2020-02" db="EMBL/GenBank/DDBJ databases">
        <authorList>
            <person name="Enbody D E."/>
            <person name="Pettersson E M."/>
        </authorList>
    </citation>
    <scope>NUCLEOTIDE SEQUENCE [LARGE SCALE GENOMIC DNA]</scope>
</reference>
<keyword evidence="2" id="KW-0472">Membrane</keyword>
<keyword evidence="3" id="KW-0732">Signal</keyword>
<reference evidence="4" key="2">
    <citation type="submission" date="2025-08" db="UniProtKB">
        <authorList>
            <consortium name="Ensembl"/>
        </authorList>
    </citation>
    <scope>IDENTIFICATION</scope>
</reference>
<dbReference type="PANTHER" id="PTHR47224">
    <property type="entry name" value="TRANSMEMBRANE PROTEIN 25"/>
    <property type="match status" value="1"/>
</dbReference>
<gene>
    <name evidence="4" type="primary">TMEM25</name>
</gene>
<keyword evidence="2" id="KW-1133">Transmembrane helix</keyword>
<reference evidence="4" key="3">
    <citation type="submission" date="2025-09" db="UniProtKB">
        <authorList>
            <consortium name="Ensembl"/>
        </authorList>
    </citation>
    <scope>IDENTIFICATION</scope>
</reference>
<dbReference type="AlphaFoldDB" id="A0A8C3MTC5"/>
<organism evidence="4 5">
    <name type="scientific">Geospiza parvula</name>
    <name type="common">Small tree-finch</name>
    <name type="synonym">Camarhynchus parvulus</name>
    <dbReference type="NCBI Taxonomy" id="87175"/>
    <lineage>
        <taxon>Eukaryota</taxon>
        <taxon>Metazoa</taxon>
        <taxon>Chordata</taxon>
        <taxon>Craniata</taxon>
        <taxon>Vertebrata</taxon>
        <taxon>Euteleostomi</taxon>
        <taxon>Archelosauria</taxon>
        <taxon>Archosauria</taxon>
        <taxon>Dinosauria</taxon>
        <taxon>Saurischia</taxon>
        <taxon>Theropoda</taxon>
        <taxon>Coelurosauria</taxon>
        <taxon>Aves</taxon>
        <taxon>Neognathae</taxon>
        <taxon>Neoaves</taxon>
        <taxon>Telluraves</taxon>
        <taxon>Australaves</taxon>
        <taxon>Passeriformes</taxon>
        <taxon>Thraupidae</taxon>
        <taxon>Camarhynchus</taxon>
    </lineage>
</organism>
<dbReference type="Ensembl" id="ENSCPVT00000011471.2">
    <property type="protein sequence ID" value="ENSCPVP00000010990.2"/>
    <property type="gene ID" value="ENSCPVG00000008030.2"/>
</dbReference>
<dbReference type="InterPro" id="IPR042864">
    <property type="entry name" value="TMEM25"/>
</dbReference>
<keyword evidence="5" id="KW-1185">Reference proteome</keyword>
<proteinExistence type="predicted"/>
<dbReference type="PANTHER" id="PTHR47224:SF1">
    <property type="entry name" value="TRANSMEMBRANE PROTEIN 25"/>
    <property type="match status" value="1"/>
</dbReference>
<evidence type="ECO:0000256" key="2">
    <source>
        <dbReference type="SAM" id="Phobius"/>
    </source>
</evidence>
<dbReference type="Gene3D" id="2.60.40.10">
    <property type="entry name" value="Immunoglobulins"/>
    <property type="match status" value="1"/>
</dbReference>
<sequence>MGCASGWPGAALAVLLLLLLSLLALCLAALEELDPTTERQPRTVCTLQEGESRIFTCWVPRPAPGATLAWYLNGQKQEVNLSTADTASILTLTGQRSDYQLNCSLTIPTSSESYNTSILLNVQYKPEILQKGAHYQQAEGAGLLLVLFVLVQANSPASITWMHQDGHVMANTSKFLLLGATTYPGLANHSLHIHLNCTAGNLSISAANSGGITTASLLPTGLLDARVELPVLGVAIGAALALSALLSLGSCAACLACRLPKLVRGLGQAGPSPSIQCSHCSSSEPPQPQGTRLPRQTQSLPPNLRLGDLAQEDGASPKDAGASARGEESALLGLENSLVLSKLGKGAGGQAALKDVLWDMELRGCPNRQ</sequence>
<accession>A0A8C3MTC5</accession>
<dbReference type="InterPro" id="IPR013783">
    <property type="entry name" value="Ig-like_fold"/>
</dbReference>
<evidence type="ECO:0000256" key="3">
    <source>
        <dbReference type="SAM" id="SignalP"/>
    </source>
</evidence>
<dbReference type="InterPro" id="IPR007110">
    <property type="entry name" value="Ig-like_dom"/>
</dbReference>
<feature type="signal peptide" evidence="3">
    <location>
        <begin position="1"/>
        <end position="28"/>
    </location>
</feature>